<dbReference type="Gene3D" id="2.40.260.10">
    <property type="entry name" value="Sortase"/>
    <property type="match status" value="1"/>
</dbReference>
<dbReference type="EMBL" id="CAAIJW010000007">
    <property type="protein sequence ID" value="VHD11127.1"/>
    <property type="molecule type" value="Genomic_DNA"/>
</dbReference>
<dbReference type="InterPro" id="IPR042002">
    <property type="entry name" value="Sortase_C"/>
</dbReference>
<feature type="transmembrane region" description="Helical" evidence="3">
    <location>
        <begin position="20"/>
        <end position="42"/>
    </location>
</feature>
<keyword evidence="3" id="KW-0472">Membrane</keyword>
<dbReference type="NCBIfam" id="TIGR01076">
    <property type="entry name" value="sortase_fam"/>
    <property type="match status" value="1"/>
</dbReference>
<feature type="active site" description="Proton donor/acceptor" evidence="2">
    <location>
        <position position="159"/>
    </location>
</feature>
<dbReference type="RefSeq" id="WP_136110351.1">
    <property type="nucleotide sequence ID" value="NZ_CAAIEW010000006.1"/>
</dbReference>
<evidence type="ECO:0000256" key="3">
    <source>
        <dbReference type="SAM" id="Phobius"/>
    </source>
</evidence>
<dbReference type="InterPro" id="IPR005754">
    <property type="entry name" value="Sortase"/>
</dbReference>
<name>A0A8B6J0Q4_STRPY</name>
<dbReference type="GO" id="GO:0016787">
    <property type="term" value="F:hydrolase activity"/>
    <property type="evidence" value="ECO:0007669"/>
    <property type="project" value="UniProtKB-KW"/>
</dbReference>
<keyword evidence="3" id="KW-1133">Transmembrane helix</keyword>
<dbReference type="Pfam" id="PF04203">
    <property type="entry name" value="Sortase"/>
    <property type="match status" value="1"/>
</dbReference>
<reference evidence="4 5" key="1">
    <citation type="submission" date="2019-04" db="EMBL/GenBank/DDBJ databases">
        <authorList>
            <consortium name="Pathogen Informatics"/>
        </authorList>
    </citation>
    <scope>NUCLEOTIDE SEQUENCE [LARGE SCALE GENOMIC DNA]</scope>
    <source>
        <strain evidence="4 5">K36395</strain>
    </source>
</reference>
<evidence type="ECO:0000256" key="2">
    <source>
        <dbReference type="PIRSR" id="PIRSR605754-1"/>
    </source>
</evidence>
<dbReference type="SUPFAM" id="SSF63817">
    <property type="entry name" value="Sortase"/>
    <property type="match status" value="1"/>
</dbReference>
<sequence length="305" mass="35027">MSKKVKKSSKTRRQKRNNIIFGLIFIMGMLVMAYPLVSRLYYRIEANSQVADFDQERAKLSYKEIDQRMELARAFNDSLRNVVEKDPYSDEMKQKGRVEYARMLEIHERMGHIEIPAMNVDLPMYAGTNEEVLQKGAGHLEGTSLPIGGNSTHSVITAHTGLPTAKLFTDLTKLKVGDKFYIHNIKEILAYQVDRIKVVEPSDFSDLLIVPGHDYVTLLTCTPYMINTHRLLVRGHRVPYVKAVDEKLIAENKISHLYRNLFYASLVLIALLLLIVRRLRKKKQEAEKRLQAMIPEAPRSSQEEG</sequence>
<keyword evidence="3" id="KW-0812">Transmembrane</keyword>
<dbReference type="AlphaFoldDB" id="A0A8B6J0Q4"/>
<proteinExistence type="predicted"/>
<dbReference type="NCBIfam" id="NF033745">
    <property type="entry name" value="class_C_sortase"/>
    <property type="match status" value="1"/>
</dbReference>
<dbReference type="Proteomes" id="UP000353394">
    <property type="component" value="Unassembled WGS sequence"/>
</dbReference>
<gene>
    <name evidence="4" type="ORF">SAMEA1711581_01142</name>
</gene>
<keyword evidence="1" id="KW-0378">Hydrolase</keyword>
<evidence type="ECO:0000313" key="4">
    <source>
        <dbReference type="EMBL" id="VHD11127.1"/>
    </source>
</evidence>
<feature type="active site" description="Acyl-thioester intermediate" evidence="2">
    <location>
        <position position="221"/>
    </location>
</feature>
<comment type="caution">
    <text evidence="4">The sequence shown here is derived from an EMBL/GenBank/DDBJ whole genome shotgun (WGS) entry which is preliminary data.</text>
</comment>
<dbReference type="InterPro" id="IPR023365">
    <property type="entry name" value="Sortase_dom-sf"/>
</dbReference>
<feature type="transmembrane region" description="Helical" evidence="3">
    <location>
        <begin position="261"/>
        <end position="279"/>
    </location>
</feature>
<evidence type="ECO:0000313" key="5">
    <source>
        <dbReference type="Proteomes" id="UP000353394"/>
    </source>
</evidence>
<protein>
    <submittedName>
        <fullName evidence="4">Sortase family protein</fullName>
    </submittedName>
</protein>
<dbReference type="CDD" id="cd05827">
    <property type="entry name" value="Sortase_C"/>
    <property type="match status" value="1"/>
</dbReference>
<organism evidence="4 5">
    <name type="scientific">Streptococcus pyogenes</name>
    <dbReference type="NCBI Taxonomy" id="1314"/>
    <lineage>
        <taxon>Bacteria</taxon>
        <taxon>Bacillati</taxon>
        <taxon>Bacillota</taxon>
        <taxon>Bacilli</taxon>
        <taxon>Lactobacillales</taxon>
        <taxon>Streptococcaceae</taxon>
        <taxon>Streptococcus</taxon>
    </lineage>
</organism>
<accession>A0A8B6J0Q4</accession>
<evidence type="ECO:0000256" key="1">
    <source>
        <dbReference type="ARBA" id="ARBA00022801"/>
    </source>
</evidence>